<dbReference type="SUPFAM" id="SSF111364">
    <property type="entry name" value="Tsx-like channel"/>
    <property type="match status" value="1"/>
</dbReference>
<evidence type="ECO:0008006" key="4">
    <source>
        <dbReference type="Google" id="ProtNLM"/>
    </source>
</evidence>
<dbReference type="RefSeq" id="WP_068735467.1">
    <property type="nucleotide sequence ID" value="NZ_LVYV01000034.1"/>
</dbReference>
<dbReference type="OrthoDB" id="104801at2"/>
<dbReference type="Proteomes" id="UP000076574">
    <property type="component" value="Unassembled WGS sequence"/>
</dbReference>
<protein>
    <recommendedName>
        <fullName evidence="4">Porin</fullName>
    </recommendedName>
</protein>
<keyword evidence="1" id="KW-0732">Signal</keyword>
<name>A0A163Y0R3_9BRAD</name>
<proteinExistence type="predicted"/>
<organism evidence="2 3">
    <name type="scientific">Tardiphaga robiniae</name>
    <dbReference type="NCBI Taxonomy" id="943830"/>
    <lineage>
        <taxon>Bacteria</taxon>
        <taxon>Pseudomonadati</taxon>
        <taxon>Pseudomonadota</taxon>
        <taxon>Alphaproteobacteria</taxon>
        <taxon>Hyphomicrobiales</taxon>
        <taxon>Nitrobacteraceae</taxon>
        <taxon>Tardiphaga</taxon>
    </lineage>
</organism>
<dbReference type="AlphaFoldDB" id="A0A163Y0R3"/>
<feature type="signal peptide" evidence="1">
    <location>
        <begin position="1"/>
        <end position="27"/>
    </location>
</feature>
<dbReference type="InterPro" id="IPR036777">
    <property type="entry name" value="Channel_Tsx-like_sf"/>
</dbReference>
<accession>A0A163Y0R3</accession>
<gene>
    <name evidence="2" type="ORF">A4A58_10915</name>
</gene>
<feature type="chain" id="PRO_5007847693" description="Porin" evidence="1">
    <location>
        <begin position="28"/>
        <end position="349"/>
    </location>
</feature>
<dbReference type="Gene3D" id="2.40.230.20">
    <property type="entry name" value="Nucleoside-specific channel-forming protein, Tsx-like"/>
    <property type="match status" value="1"/>
</dbReference>
<evidence type="ECO:0000256" key="1">
    <source>
        <dbReference type="SAM" id="SignalP"/>
    </source>
</evidence>
<dbReference type="GO" id="GO:0009279">
    <property type="term" value="C:cell outer membrane"/>
    <property type="evidence" value="ECO:0007669"/>
    <property type="project" value="InterPro"/>
</dbReference>
<evidence type="ECO:0000313" key="3">
    <source>
        <dbReference type="Proteomes" id="UP000076574"/>
    </source>
</evidence>
<sequence>MANRFRAIAAATLLSLTAMVPTGSAGAADMASMPVKAKPIPDLPFFLLIDNRFTYAYQWGAVDPGVTNDTTKQVFAFTHFDVWTYGTNFFNIGLEKAGKSSPANPCADPTRPTITGCEGATEIYGLIRSTIGFNEVFNTKAFSMGPLRNVSFVIGADGSTENRFFSASKRDVVTGLQFAFDLPYKGFFNVNPLFYYEFANRSTFTQCGYALAGTIPGVTCNADGNRQFNPTWAVELNYYMDLGFLPPSLQYFSVSGRAGFYGPKGSENGQILGTETKMEINAEPIRLTFDASKAIWGQKYAHNVDVWVAYRLWRNKFGLDEKNSFACTVGAGAGSCREDSLYSGITVKF</sequence>
<keyword evidence="3" id="KW-1185">Reference proteome</keyword>
<dbReference type="EMBL" id="LVYV01000034">
    <property type="protein sequence ID" value="KZD21648.1"/>
    <property type="molecule type" value="Genomic_DNA"/>
</dbReference>
<evidence type="ECO:0000313" key="2">
    <source>
        <dbReference type="EMBL" id="KZD21648.1"/>
    </source>
</evidence>
<reference evidence="2 3" key="1">
    <citation type="submission" date="2016-03" db="EMBL/GenBank/DDBJ databases">
        <title>Microsymbionts genomes from the relict species Vavilovia formosa (Stev.) Fed.</title>
        <authorList>
            <person name="Kopat V."/>
            <person name="Chirak E."/>
            <person name="Kimeklis A."/>
            <person name="Andronov E."/>
        </authorList>
    </citation>
    <scope>NUCLEOTIDE SEQUENCE [LARGE SCALE GENOMIC DNA]</scope>
    <source>
        <strain evidence="2 3">Vaf07</strain>
    </source>
</reference>
<comment type="caution">
    <text evidence="2">The sequence shown here is derived from an EMBL/GenBank/DDBJ whole genome shotgun (WGS) entry which is preliminary data.</text>
</comment>